<evidence type="ECO:0000313" key="1">
    <source>
        <dbReference type="EMBL" id="GEQ98156.1"/>
    </source>
</evidence>
<proteinExistence type="predicted"/>
<name>A0A5A7MQT3_9PROT</name>
<comment type="caution">
    <text evidence="1">The sequence shown here is derived from an EMBL/GenBank/DDBJ whole genome shotgun (WGS) entry which is preliminary data.</text>
</comment>
<accession>A0A5A7MQT3</accession>
<sequence>MQSAETFEHDKASALDAFDAALREMQKPSNAVIAEAVRELFKVAKKNAAEAKAVAEQHQAELSEAFHAFLTLHDDTPAFAKLKADKGRLLRLASETETGNE</sequence>
<gene>
    <name evidence="1" type="ORF">JCM17844_17930</name>
</gene>
<dbReference type="RefSeq" id="WP_150000509.1">
    <property type="nucleotide sequence ID" value="NZ_BKCL01000005.1"/>
</dbReference>
<reference evidence="1 2" key="1">
    <citation type="submission" date="2019-09" db="EMBL/GenBank/DDBJ databases">
        <title>NBRP : Genome information of microbial organism related human and environment.</title>
        <authorList>
            <person name="Hattori M."/>
            <person name="Oshima K."/>
            <person name="Inaba H."/>
            <person name="Suda W."/>
            <person name="Sakamoto M."/>
            <person name="Iino T."/>
            <person name="Kitahara M."/>
            <person name="Oshida Y."/>
            <person name="Iida T."/>
            <person name="Kudo T."/>
            <person name="Itoh T."/>
            <person name="Ohkuma M."/>
        </authorList>
    </citation>
    <scope>NUCLEOTIDE SEQUENCE [LARGE SCALE GENOMIC DNA]</scope>
    <source>
        <strain evidence="1 2">Hi-2</strain>
    </source>
</reference>
<dbReference type="Proteomes" id="UP000322084">
    <property type="component" value="Unassembled WGS sequence"/>
</dbReference>
<evidence type="ECO:0000313" key="2">
    <source>
        <dbReference type="Proteomes" id="UP000322084"/>
    </source>
</evidence>
<dbReference type="EMBL" id="BKCL01000005">
    <property type="protein sequence ID" value="GEQ98156.1"/>
    <property type="molecule type" value="Genomic_DNA"/>
</dbReference>
<protein>
    <submittedName>
        <fullName evidence="1">Uncharacterized protein</fullName>
    </submittedName>
</protein>
<dbReference type="AlphaFoldDB" id="A0A5A7MQT3"/>
<organism evidence="1 2">
    <name type="scientific">Iodidimonas gelatinilytica</name>
    <dbReference type="NCBI Taxonomy" id="1236966"/>
    <lineage>
        <taxon>Bacteria</taxon>
        <taxon>Pseudomonadati</taxon>
        <taxon>Pseudomonadota</taxon>
        <taxon>Alphaproteobacteria</taxon>
        <taxon>Iodidimonadales</taxon>
        <taxon>Iodidimonadaceae</taxon>
        <taxon>Iodidimonas</taxon>
    </lineage>
</organism>